<evidence type="ECO:0000313" key="2">
    <source>
        <dbReference type="Proteomes" id="UP001161065"/>
    </source>
</evidence>
<evidence type="ECO:0000313" key="1">
    <source>
        <dbReference type="EMBL" id="MDH1336587.1"/>
    </source>
</evidence>
<dbReference type="EMBL" id="JAOCEK010000023">
    <property type="protein sequence ID" value="MDH1336587.1"/>
    <property type="molecule type" value="Genomic_DNA"/>
</dbReference>
<organism evidence="1 2">
    <name type="scientific">Comamonas thiooxydans</name>
    <dbReference type="NCBI Taxonomy" id="363952"/>
    <lineage>
        <taxon>Bacteria</taxon>
        <taxon>Pseudomonadati</taxon>
        <taxon>Pseudomonadota</taxon>
        <taxon>Betaproteobacteria</taxon>
        <taxon>Burkholderiales</taxon>
        <taxon>Comamonadaceae</taxon>
        <taxon>Comamonas</taxon>
    </lineage>
</organism>
<dbReference type="Proteomes" id="UP001161065">
    <property type="component" value="Unassembled WGS sequence"/>
</dbReference>
<comment type="caution">
    <text evidence="1">The sequence shown here is derived from an EMBL/GenBank/DDBJ whole genome shotgun (WGS) entry which is preliminary data.</text>
</comment>
<dbReference type="RefSeq" id="WP_004340848.1">
    <property type="nucleotide sequence ID" value="NZ_ADVQ01000057.1"/>
</dbReference>
<proteinExistence type="predicted"/>
<reference evidence="1" key="1">
    <citation type="submission" date="2022-09" db="EMBL/GenBank/DDBJ databases">
        <title>Intensive care unit water sources are persistently colonized with multi-drug resistant bacteria and are the site of extensive horizontal gene transfer of antibiotic resistance genes.</title>
        <authorList>
            <person name="Diorio-Toth L."/>
        </authorList>
    </citation>
    <scope>NUCLEOTIDE SEQUENCE</scope>
    <source>
        <strain evidence="1">GD03832</strain>
    </source>
</reference>
<dbReference type="AlphaFoldDB" id="A0AA42TR15"/>
<accession>A0AA42TR15</accession>
<gene>
    <name evidence="1" type="ORF">N5D63_20795</name>
</gene>
<name>A0AA42TR15_9BURK</name>
<protein>
    <submittedName>
        <fullName evidence="1">Aldehyde-activating protein</fullName>
    </submittedName>
</protein>
<sequence>MSPFDFAEVAVSEEGLHPSNHKLGAAAGKPVAAGWGPYEANAKAEAQLKD</sequence>